<dbReference type="PROSITE" id="PS51471">
    <property type="entry name" value="FE2OG_OXY"/>
    <property type="match status" value="1"/>
</dbReference>
<feature type="region of interest" description="Disordered" evidence="5">
    <location>
        <begin position="393"/>
        <end position="443"/>
    </location>
</feature>
<dbReference type="PANTHER" id="PTHR10209">
    <property type="entry name" value="OXIDOREDUCTASE, 2OG-FE II OXYGENASE FAMILY PROTEIN"/>
    <property type="match status" value="1"/>
</dbReference>
<comment type="similarity">
    <text evidence="1">Belongs to the iron/ascorbate-dependent oxidoreductase family.</text>
</comment>
<name>A0A8H7F9Z9_AGABI</name>
<dbReference type="GO" id="GO:0046872">
    <property type="term" value="F:metal ion binding"/>
    <property type="evidence" value="ECO:0007669"/>
    <property type="project" value="UniProtKB-KW"/>
</dbReference>
<evidence type="ECO:0000256" key="5">
    <source>
        <dbReference type="SAM" id="MobiDB-lite"/>
    </source>
</evidence>
<evidence type="ECO:0000256" key="4">
    <source>
        <dbReference type="ARBA" id="ARBA00023004"/>
    </source>
</evidence>
<evidence type="ECO:0000256" key="3">
    <source>
        <dbReference type="ARBA" id="ARBA00023002"/>
    </source>
</evidence>
<evidence type="ECO:0000259" key="6">
    <source>
        <dbReference type="PROSITE" id="PS51471"/>
    </source>
</evidence>
<keyword evidence="4" id="KW-0408">Iron</keyword>
<dbReference type="Pfam" id="PF14226">
    <property type="entry name" value="DIOX_N"/>
    <property type="match status" value="1"/>
</dbReference>
<proteinExistence type="inferred from homology"/>
<dbReference type="SUPFAM" id="SSF51197">
    <property type="entry name" value="Clavaminate synthase-like"/>
    <property type="match status" value="1"/>
</dbReference>
<feature type="domain" description="Fe2OG dioxygenase" evidence="6">
    <location>
        <begin position="179"/>
        <end position="284"/>
    </location>
</feature>
<dbReference type="InterPro" id="IPR027443">
    <property type="entry name" value="IPNS-like_sf"/>
</dbReference>
<dbReference type="EMBL" id="JABXXO010000001">
    <property type="protein sequence ID" value="KAF7783875.1"/>
    <property type="molecule type" value="Genomic_DNA"/>
</dbReference>
<keyword evidence="2" id="KW-0479">Metal-binding</keyword>
<evidence type="ECO:0000313" key="8">
    <source>
        <dbReference type="Proteomes" id="UP000629468"/>
    </source>
</evidence>
<evidence type="ECO:0000256" key="1">
    <source>
        <dbReference type="ARBA" id="ARBA00008056"/>
    </source>
</evidence>
<feature type="compositionally biased region" description="Low complexity" evidence="5">
    <location>
        <begin position="418"/>
        <end position="435"/>
    </location>
</feature>
<gene>
    <name evidence="7" type="ORF">Agabi119p4_40</name>
</gene>
<sequence length="529" mass="59355">MHTDASNFSSVPVLDYALLSSAAGRNTFIIQLRHALINVGFLYLKNHSVRHEIVDKLMNYYIPKLFDLPQEAKDKIKMPNSEHFLGYSRLGTELTKGQVDQREQFDFGTKHKCRWQKGDPDYYRLWGPSQWPDEELIPGFRETMETYLEEVEQLGYKFSSLLAEALGLGPKGLEHFYDTQDMMQHRGKIVKYPVITGSNDQGVGPHYDAGFLTLLLQASPHRGLQVQNLSGEWIDAPPIPGTFVINIGKAFEFVTRGVARATSHRVLSPKGDTPRYSVPFFQNISLTIKLVDEVLDFPPEILQLRDKRGTVGATDSVNFTEFDREPSGHVNLIGRVKSHPDTAVTHYPELFNNIFPNGYCDIESNVFFRFHWNRDSVYSHFDHQQSTELLNVPIPPTRHQSSAAQESLKPPPSPEAPPFTTRGNTTVTGTETPALPASPLPLSSPPGLLPVGGEREEPPLAKRFAERQYVTDSSFGGIDCRNNFGVECIVEGTDGARIRIRSVGQFEVIGFSAELIQCPSALIWILMGR</sequence>
<dbReference type="InterPro" id="IPR005123">
    <property type="entry name" value="Oxoglu/Fe-dep_dioxygenase_dom"/>
</dbReference>
<dbReference type="Pfam" id="PF03171">
    <property type="entry name" value="2OG-FeII_Oxy"/>
    <property type="match status" value="1"/>
</dbReference>
<protein>
    <recommendedName>
        <fullName evidence="6">Fe2OG dioxygenase domain-containing protein</fullName>
    </recommendedName>
</protein>
<evidence type="ECO:0000256" key="2">
    <source>
        <dbReference type="ARBA" id="ARBA00022723"/>
    </source>
</evidence>
<dbReference type="GO" id="GO:0016491">
    <property type="term" value="F:oxidoreductase activity"/>
    <property type="evidence" value="ECO:0007669"/>
    <property type="project" value="UniProtKB-KW"/>
</dbReference>
<dbReference type="InterPro" id="IPR044861">
    <property type="entry name" value="IPNS-like_FE2OG_OXY"/>
</dbReference>
<reference evidence="7 8" key="1">
    <citation type="journal article" name="Sci. Rep.">
        <title>Telomere-to-telomere assembled and centromere annotated genomes of the two main subspecies of the button mushroom Agaricus bisporus reveal especially polymorphic chromosome ends.</title>
        <authorList>
            <person name="Sonnenberg A.S.M."/>
            <person name="Sedaghat-Telgerd N."/>
            <person name="Lavrijssen B."/>
            <person name="Ohm R.A."/>
            <person name="Hendrickx P.M."/>
            <person name="Scholtmeijer K."/>
            <person name="Baars J.J.P."/>
            <person name="van Peer A."/>
        </authorList>
    </citation>
    <scope>NUCLEOTIDE SEQUENCE [LARGE SCALE GENOMIC DNA]</scope>
    <source>
        <strain evidence="7 8">H119_p4</strain>
    </source>
</reference>
<comment type="caution">
    <text evidence="7">The sequence shown here is derived from an EMBL/GenBank/DDBJ whole genome shotgun (WGS) entry which is preliminary data.</text>
</comment>
<dbReference type="AlphaFoldDB" id="A0A8H7F9Z9"/>
<dbReference type="Proteomes" id="UP000629468">
    <property type="component" value="Unassembled WGS sequence"/>
</dbReference>
<evidence type="ECO:0000313" key="7">
    <source>
        <dbReference type="EMBL" id="KAF7783875.1"/>
    </source>
</evidence>
<keyword evidence="3" id="KW-0560">Oxidoreductase</keyword>
<dbReference type="Gene3D" id="2.60.120.330">
    <property type="entry name" value="B-lactam Antibiotic, Isopenicillin N Synthase, Chain"/>
    <property type="match status" value="1"/>
</dbReference>
<dbReference type="InterPro" id="IPR026992">
    <property type="entry name" value="DIOX_N"/>
</dbReference>
<dbReference type="PANTHER" id="PTHR10209:SF885">
    <property type="entry name" value="2OG-FE(II) OXYGENASE FAMILY, PUTATIVE (AFU_ORTHOLOGUE AFUA_2G00750)-RELATED"/>
    <property type="match status" value="1"/>
</dbReference>
<accession>A0A8H7F9Z9</accession>
<organism evidence="7 8">
    <name type="scientific">Agaricus bisporus var. burnettii</name>
    <dbReference type="NCBI Taxonomy" id="192524"/>
    <lineage>
        <taxon>Eukaryota</taxon>
        <taxon>Fungi</taxon>
        <taxon>Dikarya</taxon>
        <taxon>Basidiomycota</taxon>
        <taxon>Agaricomycotina</taxon>
        <taxon>Agaricomycetes</taxon>
        <taxon>Agaricomycetidae</taxon>
        <taxon>Agaricales</taxon>
        <taxon>Agaricineae</taxon>
        <taxon>Agaricaceae</taxon>
        <taxon>Agaricus</taxon>
    </lineage>
</organism>